<proteinExistence type="predicted"/>
<keyword evidence="2" id="KW-1185">Reference proteome</keyword>
<name>A0A9N9FKH0_9GLOM</name>
<dbReference type="AlphaFoldDB" id="A0A9N9FKH0"/>
<organism evidence="1 2">
    <name type="scientific">Cetraspora pellucida</name>
    <dbReference type="NCBI Taxonomy" id="1433469"/>
    <lineage>
        <taxon>Eukaryota</taxon>
        <taxon>Fungi</taxon>
        <taxon>Fungi incertae sedis</taxon>
        <taxon>Mucoromycota</taxon>
        <taxon>Glomeromycotina</taxon>
        <taxon>Glomeromycetes</taxon>
        <taxon>Diversisporales</taxon>
        <taxon>Gigasporaceae</taxon>
        <taxon>Cetraspora</taxon>
    </lineage>
</organism>
<dbReference type="EMBL" id="CAJVQA010002204">
    <property type="protein sequence ID" value="CAG8539741.1"/>
    <property type="molecule type" value="Genomic_DNA"/>
</dbReference>
<dbReference type="Proteomes" id="UP000789759">
    <property type="component" value="Unassembled WGS sequence"/>
</dbReference>
<gene>
    <name evidence="1" type="ORF">CPELLU_LOCUS4241</name>
</gene>
<comment type="caution">
    <text evidence="1">The sequence shown here is derived from an EMBL/GenBank/DDBJ whole genome shotgun (WGS) entry which is preliminary data.</text>
</comment>
<sequence>MQNITFSNNNLSYEELEIKQLLTLFVKIVQQFIQDFQSNSKQLQD</sequence>
<evidence type="ECO:0000313" key="2">
    <source>
        <dbReference type="Proteomes" id="UP000789759"/>
    </source>
</evidence>
<protein>
    <submittedName>
        <fullName evidence="1">14820_t:CDS:1</fullName>
    </submittedName>
</protein>
<evidence type="ECO:0000313" key="1">
    <source>
        <dbReference type="EMBL" id="CAG8539741.1"/>
    </source>
</evidence>
<accession>A0A9N9FKH0</accession>
<reference evidence="1" key="1">
    <citation type="submission" date="2021-06" db="EMBL/GenBank/DDBJ databases">
        <authorList>
            <person name="Kallberg Y."/>
            <person name="Tangrot J."/>
            <person name="Rosling A."/>
        </authorList>
    </citation>
    <scope>NUCLEOTIDE SEQUENCE</scope>
    <source>
        <strain evidence="1">FL966</strain>
    </source>
</reference>